<evidence type="ECO:0000256" key="1">
    <source>
        <dbReference type="ARBA" id="ARBA00022670"/>
    </source>
</evidence>
<feature type="domain" description="DUF7092" evidence="9">
    <location>
        <begin position="15"/>
        <end position="83"/>
    </location>
</feature>
<evidence type="ECO:0000313" key="13">
    <source>
        <dbReference type="Proteomes" id="UP000078116"/>
    </source>
</evidence>
<keyword evidence="2" id="KW-0479">Metal-binding</keyword>
<dbReference type="Proteomes" id="UP000078116">
    <property type="component" value="Unassembled WGS sequence"/>
</dbReference>
<dbReference type="Gene3D" id="3.30.2010.10">
    <property type="entry name" value="Metalloproteases ('zincins'), catalytic domain"/>
    <property type="match status" value="1"/>
</dbReference>
<protein>
    <submittedName>
        <fullName evidence="10">Uncharacterized protein</fullName>
    </submittedName>
</protein>
<dbReference type="GO" id="GO:0046872">
    <property type="term" value="F:metal ion binding"/>
    <property type="evidence" value="ECO:0007669"/>
    <property type="project" value="UniProtKB-KW"/>
</dbReference>
<dbReference type="InterPro" id="IPR051156">
    <property type="entry name" value="Mito/Outer_Membr_Metalloprot"/>
</dbReference>
<evidence type="ECO:0000313" key="11">
    <source>
        <dbReference type="EMBL" id="OAJ55302.1"/>
    </source>
</evidence>
<dbReference type="Pfam" id="PF23368">
    <property type="entry name" value="DUF7092"/>
    <property type="match status" value="1"/>
</dbReference>
<evidence type="ECO:0000256" key="6">
    <source>
        <dbReference type="RuleBase" id="RU003983"/>
    </source>
</evidence>
<evidence type="ECO:0000256" key="2">
    <source>
        <dbReference type="ARBA" id="ARBA00022723"/>
    </source>
</evidence>
<keyword evidence="5 6" id="KW-0482">Metalloprotease</keyword>
<accession>A0A1A9N1H4</accession>
<evidence type="ECO:0000256" key="4">
    <source>
        <dbReference type="ARBA" id="ARBA00022833"/>
    </source>
</evidence>
<keyword evidence="4 6" id="KW-0862">Zinc</keyword>
<keyword evidence="12" id="KW-1185">Reference proteome</keyword>
<keyword evidence="7" id="KW-1133">Transmembrane helix</keyword>
<dbReference type="GO" id="GO:0004222">
    <property type="term" value="F:metalloendopeptidase activity"/>
    <property type="evidence" value="ECO:0007669"/>
    <property type="project" value="InterPro"/>
</dbReference>
<keyword evidence="1 6" id="KW-0645">Protease</keyword>
<feature type="domain" description="Peptidase M48" evidence="8">
    <location>
        <begin position="156"/>
        <end position="322"/>
    </location>
</feature>
<feature type="transmembrane region" description="Helical" evidence="7">
    <location>
        <begin position="98"/>
        <end position="116"/>
    </location>
</feature>
<dbReference type="GO" id="GO:0051603">
    <property type="term" value="P:proteolysis involved in protein catabolic process"/>
    <property type="evidence" value="ECO:0007669"/>
    <property type="project" value="TreeGrafter"/>
</dbReference>
<evidence type="ECO:0000313" key="12">
    <source>
        <dbReference type="Proteomes" id="UP000077961"/>
    </source>
</evidence>
<comment type="caution">
    <text evidence="10">The sequence shown here is derived from an EMBL/GenBank/DDBJ whole genome shotgun (WGS) entry which is preliminary data.</text>
</comment>
<proteinExistence type="inferred from homology"/>
<sequence length="351" mass="36839">MALSPSDATGPRSTDTRYYDGRSAAAHAATLRWSDAFLAIDGAAGELALWPRARLIVGEPDPQGRVVLSCKGEPGRVSTEAAALPGQMTAPRMQRRQYLGWMAVGAVALVLALVLVERLPAVGAALVPRSVENQLGEMVEVVVVGKHNVCRGGEGQRALEQLEARLAHAAGIAQPVRLVVIDSKVVNAVTLPGARMVVMRGLIEQVGSADQLAGVMAHETGHIARRDPLVALFRGAGIGVISATVGINLGFADVSSLAGRLVSLSYSRDMERLADANGVAYLQASGLRSDGLAGFFARTDKRGGNAGAAVEFLSDHPRTIDREKQNQGSPLGESALTAQQWAAVRTMCGKQ</sequence>
<keyword evidence="3 6" id="KW-0378">Hydrolase</keyword>
<comment type="similarity">
    <text evidence="6">Belongs to the peptidase M48 family.</text>
</comment>
<dbReference type="EMBL" id="LXJZ01000195">
    <property type="protein sequence ID" value="OAJ55302.1"/>
    <property type="molecule type" value="Genomic_DNA"/>
</dbReference>
<dbReference type="CDD" id="cd07332">
    <property type="entry name" value="M48C_Oma1_like"/>
    <property type="match status" value="1"/>
</dbReference>
<dbReference type="STRING" id="1462993.A6V36_35405"/>
<dbReference type="Proteomes" id="UP000077961">
    <property type="component" value="Unassembled WGS sequence"/>
</dbReference>
<evidence type="ECO:0000256" key="5">
    <source>
        <dbReference type="ARBA" id="ARBA00023049"/>
    </source>
</evidence>
<dbReference type="InterPro" id="IPR055518">
    <property type="entry name" value="DUF7092"/>
</dbReference>
<evidence type="ECO:0000256" key="7">
    <source>
        <dbReference type="SAM" id="Phobius"/>
    </source>
</evidence>
<comment type="cofactor">
    <cofactor evidence="6">
        <name>Zn(2+)</name>
        <dbReference type="ChEBI" id="CHEBI:29105"/>
    </cofactor>
    <text evidence="6">Binds 1 zinc ion per subunit.</text>
</comment>
<evidence type="ECO:0000259" key="9">
    <source>
        <dbReference type="Pfam" id="PF23368"/>
    </source>
</evidence>
<dbReference type="InterPro" id="IPR001915">
    <property type="entry name" value="Peptidase_M48"/>
</dbReference>
<evidence type="ECO:0000259" key="8">
    <source>
        <dbReference type="Pfam" id="PF01435"/>
    </source>
</evidence>
<dbReference type="PANTHER" id="PTHR22726:SF1">
    <property type="entry name" value="METALLOENDOPEPTIDASE OMA1, MITOCHONDRIAL"/>
    <property type="match status" value="1"/>
</dbReference>
<dbReference type="EMBL" id="LXKA01000353">
    <property type="protein sequence ID" value="OAJ54113.1"/>
    <property type="molecule type" value="Genomic_DNA"/>
</dbReference>
<organism evidence="10 13">
    <name type="scientific">Paraburkholderia ginsengiterrae</name>
    <dbReference type="NCBI Taxonomy" id="1462993"/>
    <lineage>
        <taxon>Bacteria</taxon>
        <taxon>Pseudomonadati</taxon>
        <taxon>Pseudomonadota</taxon>
        <taxon>Betaproteobacteria</taxon>
        <taxon>Burkholderiales</taxon>
        <taxon>Burkholderiaceae</taxon>
        <taxon>Paraburkholderia</taxon>
    </lineage>
</organism>
<reference evidence="12 13" key="1">
    <citation type="submission" date="2016-04" db="EMBL/GenBank/DDBJ databases">
        <title>Reclassification of Paraburkholderia panaciterrae (Farh et al. 2015) Dobritsa &amp; Samadpour 2016 as a later homotypic synonym of Paraburkholderia ginsengiterrae (Farh et al. 2015) Dobritsa &amp; Samadpour 2016.</title>
        <authorList>
            <person name="Dobritsa A.P."/>
            <person name="Kutumbaka K."/>
            <person name="Samadpour M."/>
        </authorList>
    </citation>
    <scope>NUCLEOTIDE SEQUENCE [LARGE SCALE GENOMIC DNA]</scope>
    <source>
        <strain evidence="10 13">DCY85</strain>
        <strain evidence="11 12">DCY85-1</strain>
    </source>
</reference>
<evidence type="ECO:0000256" key="3">
    <source>
        <dbReference type="ARBA" id="ARBA00022801"/>
    </source>
</evidence>
<evidence type="ECO:0000313" key="10">
    <source>
        <dbReference type="EMBL" id="OAJ54113.1"/>
    </source>
</evidence>
<dbReference type="PANTHER" id="PTHR22726">
    <property type="entry name" value="METALLOENDOPEPTIDASE OMA1"/>
    <property type="match status" value="1"/>
</dbReference>
<keyword evidence="7" id="KW-0812">Transmembrane</keyword>
<keyword evidence="7" id="KW-0472">Membrane</keyword>
<dbReference type="Pfam" id="PF01435">
    <property type="entry name" value="Peptidase_M48"/>
    <property type="match status" value="1"/>
</dbReference>
<name>A0A1A9N1H4_9BURK</name>
<gene>
    <name evidence="11" type="ORF">A6V36_35405</name>
    <name evidence="10" type="ORF">A6V37_34915</name>
</gene>
<dbReference type="GO" id="GO:0016020">
    <property type="term" value="C:membrane"/>
    <property type="evidence" value="ECO:0007669"/>
    <property type="project" value="TreeGrafter"/>
</dbReference>
<dbReference type="AlphaFoldDB" id="A0A1A9N1H4"/>